<evidence type="ECO:0000313" key="3">
    <source>
        <dbReference type="EMBL" id="SFS10402.1"/>
    </source>
</evidence>
<proteinExistence type="predicted"/>
<organism evidence="3 4">
    <name type="scientific">Halomicrobium zhouii</name>
    <dbReference type="NCBI Taxonomy" id="767519"/>
    <lineage>
        <taxon>Archaea</taxon>
        <taxon>Methanobacteriati</taxon>
        <taxon>Methanobacteriota</taxon>
        <taxon>Stenosarchaea group</taxon>
        <taxon>Halobacteria</taxon>
        <taxon>Halobacteriales</taxon>
        <taxon>Haloarculaceae</taxon>
        <taxon>Halomicrobium</taxon>
    </lineage>
</organism>
<dbReference type="Pfam" id="PF12706">
    <property type="entry name" value="Lactamase_B_2"/>
    <property type="match status" value="1"/>
</dbReference>
<dbReference type="EMBL" id="FOZK01000004">
    <property type="protein sequence ID" value="SFS10402.1"/>
    <property type="molecule type" value="Genomic_DNA"/>
</dbReference>
<dbReference type="Gene3D" id="3.60.15.10">
    <property type="entry name" value="Ribonuclease Z/Hydroxyacylglutathione hydrolase-like"/>
    <property type="match status" value="1"/>
</dbReference>
<keyword evidence="4" id="KW-1185">Reference proteome</keyword>
<dbReference type="AlphaFoldDB" id="A0A1I6M4D9"/>
<dbReference type="InterPro" id="IPR044094">
    <property type="entry name" value="AtsA-like_MBL-fold"/>
</dbReference>
<dbReference type="PANTHER" id="PTHR46018:SF2">
    <property type="entry name" value="ZINC PHOSPHODIESTERASE ELAC PROTEIN 1"/>
    <property type="match status" value="1"/>
</dbReference>
<dbReference type="InterPro" id="IPR036866">
    <property type="entry name" value="RibonucZ/Hydroxyglut_hydro"/>
</dbReference>
<name>A0A1I6M4D9_9EURY</name>
<evidence type="ECO:0000256" key="1">
    <source>
        <dbReference type="ARBA" id="ARBA00022801"/>
    </source>
</evidence>
<dbReference type="InterPro" id="IPR001279">
    <property type="entry name" value="Metallo-B-lactamas"/>
</dbReference>
<gene>
    <name evidence="3" type="ORF">SAMN05216559_3722</name>
</gene>
<dbReference type="GO" id="GO:0042781">
    <property type="term" value="F:3'-tRNA processing endoribonuclease activity"/>
    <property type="evidence" value="ECO:0007669"/>
    <property type="project" value="TreeGrafter"/>
</dbReference>
<dbReference type="SMART" id="SM00849">
    <property type="entry name" value="Lactamase_B"/>
    <property type="match status" value="1"/>
</dbReference>
<sequence>MEITLVGTGSPVPIPERGGTSIALDVAGERVLIDCGPRTVYGLMEARIPFGEIETMFFTHHHMDHNASFFHFAFTSWTEGGRESLTVYGPDGTDRLVDALYDVYAEDIEYRQDIYPTDGISNIETGLVTEGFSRQMDGWSVEALPVEHSIETYAYRFEEAASGSSFVFSGDTRKIPSLAEFAEGADVLVQDCNTAPVDEDRVPEGDDQFVWQQHAAGGRDLNQSTLTTNHCDATDAGEIAQAAGVETLVLTHVMPYRDLEAMRRDAEAAFDGDVIVAEDGLTVAP</sequence>
<keyword evidence="1" id="KW-0378">Hydrolase</keyword>
<reference evidence="3 4" key="1">
    <citation type="submission" date="2016-10" db="EMBL/GenBank/DDBJ databases">
        <authorList>
            <person name="de Groot N.N."/>
        </authorList>
    </citation>
    <scope>NUCLEOTIDE SEQUENCE [LARGE SCALE GENOMIC DNA]</scope>
    <source>
        <strain evidence="3 4">CGMCC 1.10457</strain>
    </source>
</reference>
<accession>A0A1I6M4D9</accession>
<dbReference type="PANTHER" id="PTHR46018">
    <property type="entry name" value="ZINC PHOSPHODIESTERASE ELAC PROTEIN 1"/>
    <property type="match status" value="1"/>
</dbReference>
<dbReference type="Proteomes" id="UP000199062">
    <property type="component" value="Unassembled WGS sequence"/>
</dbReference>
<evidence type="ECO:0000313" key="4">
    <source>
        <dbReference type="Proteomes" id="UP000199062"/>
    </source>
</evidence>
<dbReference type="STRING" id="767519.SAMN05216559_3722"/>
<dbReference type="CDD" id="cd07719">
    <property type="entry name" value="arylsulfatase_AtsA-like_MBL-fold"/>
    <property type="match status" value="1"/>
</dbReference>
<dbReference type="SUPFAM" id="SSF56281">
    <property type="entry name" value="Metallo-hydrolase/oxidoreductase"/>
    <property type="match status" value="1"/>
</dbReference>
<feature type="domain" description="Metallo-beta-lactamase" evidence="2">
    <location>
        <begin position="18"/>
        <end position="214"/>
    </location>
</feature>
<dbReference type="OrthoDB" id="73420at2157"/>
<dbReference type="RefSeq" id="WP_089818508.1">
    <property type="nucleotide sequence ID" value="NZ_FOZK01000004.1"/>
</dbReference>
<protein>
    <submittedName>
        <fullName evidence="3">Ribonuclease BN, tRNA processing enzyme</fullName>
    </submittedName>
</protein>
<evidence type="ECO:0000259" key="2">
    <source>
        <dbReference type="SMART" id="SM00849"/>
    </source>
</evidence>